<evidence type="ECO:0000313" key="2">
    <source>
        <dbReference type="Proteomes" id="UP000281431"/>
    </source>
</evidence>
<comment type="caution">
    <text evidence="1">The sequence shown here is derived from an EMBL/GenBank/DDBJ whole genome shotgun (WGS) entry which is preliminary data.</text>
</comment>
<name>A0A3N6PE83_NATCH</name>
<protein>
    <submittedName>
        <fullName evidence="1">Uncharacterized protein</fullName>
    </submittedName>
</protein>
<dbReference type="AlphaFoldDB" id="A0A3N6PE83"/>
<dbReference type="Proteomes" id="UP000281431">
    <property type="component" value="Unassembled WGS sequence"/>
</dbReference>
<sequence length="292" mass="33597">MSQLDSSWHVVDEWWPRYTGGLTAELVELHDVLRELNEQWEASACPFDVDPLAINWTTDIPQSGPLRTNQEENWSRWLAQLIRDSKGAFTAAVFDTGLDPQGLQVRCEKAFQDEQLHDRRVDIIAQGPDRGVTVEVKIEDEHYEKTGQAAYLAEKNDQQGRTWAHYLLLPKRKSDELQGSFGDRVRETDSRVRIDPVNDEERPVTVLYWSEIARAIRQTILTDAEPSDHWRASGYLFTTLIEQRIMDCYPLSTIERIQTERVGISDVTRLQTIDPAEQLAHLKATHTEVHHG</sequence>
<keyword evidence="2" id="KW-1185">Reference proteome</keyword>
<dbReference type="EMBL" id="REFZ01000033">
    <property type="protein sequence ID" value="RQG95565.1"/>
    <property type="molecule type" value="Genomic_DNA"/>
</dbReference>
<evidence type="ECO:0000313" key="1">
    <source>
        <dbReference type="EMBL" id="RQG95565.1"/>
    </source>
</evidence>
<accession>A0A3N6PE83</accession>
<proteinExistence type="predicted"/>
<reference evidence="1 2" key="1">
    <citation type="submission" date="2018-10" db="EMBL/GenBank/DDBJ databases">
        <title>Natrarchaeobius chitinivorans gen. nov., sp. nov., and Natrarchaeobius haloalkaliphilus sp. nov., alkaliphilic, chitin-utilizing haloarchaea from hypersaline alkaline lakes.</title>
        <authorList>
            <person name="Sorokin D.Y."/>
            <person name="Elcheninov A.G."/>
            <person name="Kostrikina N.A."/>
            <person name="Bale N.J."/>
            <person name="Sinninghe Damste J.S."/>
            <person name="Khijniak T.V."/>
            <person name="Kublanov I.V."/>
            <person name="Toshchakov S.V."/>
        </authorList>
    </citation>
    <scope>NUCLEOTIDE SEQUENCE [LARGE SCALE GENOMIC DNA]</scope>
    <source>
        <strain evidence="1 2">AArcht7</strain>
    </source>
</reference>
<organism evidence="1 2">
    <name type="scientific">Natrarchaeobius chitinivorans</name>
    <dbReference type="NCBI Taxonomy" id="1679083"/>
    <lineage>
        <taxon>Archaea</taxon>
        <taxon>Methanobacteriati</taxon>
        <taxon>Methanobacteriota</taxon>
        <taxon>Stenosarchaea group</taxon>
        <taxon>Halobacteria</taxon>
        <taxon>Halobacteriales</taxon>
        <taxon>Natrialbaceae</taxon>
        <taxon>Natrarchaeobius</taxon>
    </lineage>
</organism>
<gene>
    <name evidence="1" type="ORF">EA472_21595</name>
</gene>
<dbReference type="OrthoDB" id="317144at2157"/>